<keyword evidence="4" id="KW-0169">Cobalamin biosynthesis</keyword>
<keyword evidence="1 4" id="KW-0808">Transferase</keyword>
<evidence type="ECO:0000256" key="2">
    <source>
        <dbReference type="ARBA" id="ARBA00022741"/>
    </source>
</evidence>
<comment type="caution">
    <text evidence="6">The sequence shown here is derived from an EMBL/GenBank/DDBJ whole genome shotgun (WGS) entry which is preliminary data.</text>
</comment>
<comment type="similarity">
    <text evidence="4">Belongs to the Cob(I)alamin adenosyltransferase family.</text>
</comment>
<organism evidence="6 7">
    <name type="scientific">Acidiphilium iwatense</name>
    <dbReference type="NCBI Taxonomy" id="768198"/>
    <lineage>
        <taxon>Bacteria</taxon>
        <taxon>Pseudomonadati</taxon>
        <taxon>Pseudomonadota</taxon>
        <taxon>Alphaproteobacteria</taxon>
        <taxon>Acetobacterales</taxon>
        <taxon>Acidocellaceae</taxon>
        <taxon>Acidiphilium</taxon>
    </lineage>
</organism>
<evidence type="ECO:0000313" key="6">
    <source>
        <dbReference type="EMBL" id="MCF3945849.1"/>
    </source>
</evidence>
<keyword evidence="2 4" id="KW-0547">Nucleotide-binding</keyword>
<comment type="catalytic activity">
    <reaction evidence="4">
        <text>2 cob(II)yrinate a,c diamide + reduced [electron-transfer flavoprotein] + 2 ATP = 2 adenosylcob(III)yrinate a,c-diamide + 2 triphosphate + oxidized [electron-transfer flavoprotein] + 3 H(+)</text>
        <dbReference type="Rhea" id="RHEA:11528"/>
        <dbReference type="Rhea" id="RHEA-COMP:10685"/>
        <dbReference type="Rhea" id="RHEA-COMP:10686"/>
        <dbReference type="ChEBI" id="CHEBI:15378"/>
        <dbReference type="ChEBI" id="CHEBI:18036"/>
        <dbReference type="ChEBI" id="CHEBI:30616"/>
        <dbReference type="ChEBI" id="CHEBI:57692"/>
        <dbReference type="ChEBI" id="CHEBI:58307"/>
        <dbReference type="ChEBI" id="CHEBI:58503"/>
        <dbReference type="ChEBI" id="CHEBI:58537"/>
        <dbReference type="EC" id="2.5.1.17"/>
    </reaction>
</comment>
<proteinExistence type="inferred from homology"/>
<dbReference type="GO" id="GO:0008817">
    <property type="term" value="F:corrinoid adenosyltransferase activity"/>
    <property type="evidence" value="ECO:0007669"/>
    <property type="project" value="UniProtKB-EC"/>
</dbReference>
<dbReference type="RefSeq" id="WP_235703084.1">
    <property type="nucleotide sequence ID" value="NZ_JAKGBZ010000005.1"/>
</dbReference>
<accession>A0ABS9DT51</accession>
<dbReference type="InterPro" id="IPR016030">
    <property type="entry name" value="CblAdoTrfase-like"/>
</dbReference>
<dbReference type="EMBL" id="JAKGBZ010000005">
    <property type="protein sequence ID" value="MCF3945849.1"/>
    <property type="molecule type" value="Genomic_DNA"/>
</dbReference>
<dbReference type="Pfam" id="PF01923">
    <property type="entry name" value="Cob_adeno_trans"/>
    <property type="match status" value="1"/>
</dbReference>
<name>A0ABS9DT51_9PROT</name>
<dbReference type="NCBIfam" id="TIGR00636">
    <property type="entry name" value="PduO_Nterm"/>
    <property type="match status" value="1"/>
</dbReference>
<reference evidence="6 7" key="1">
    <citation type="submission" date="2022-01" db="EMBL/GenBank/DDBJ databases">
        <authorList>
            <person name="Won M."/>
            <person name="Kim S.-J."/>
            <person name="Kwon S.-W."/>
        </authorList>
    </citation>
    <scope>NUCLEOTIDE SEQUENCE [LARGE SCALE GENOMIC DNA]</scope>
    <source>
        <strain evidence="6 7">KCTC 23505</strain>
    </source>
</reference>
<dbReference type="EC" id="2.5.1.17" evidence="4"/>
<protein>
    <recommendedName>
        <fullName evidence="4">Corrinoid adenosyltransferase</fullName>
        <ecNumber evidence="4">2.5.1.17</ecNumber>
    </recommendedName>
    <alternativeName>
        <fullName evidence="4">Cob(II)alamin adenosyltransferase</fullName>
    </alternativeName>
    <alternativeName>
        <fullName evidence="4">Cob(II)yrinic acid a,c-diamide adenosyltransferase</fullName>
    </alternativeName>
    <alternativeName>
        <fullName evidence="4">Cobinamide/cobalamin adenosyltransferase</fullName>
    </alternativeName>
</protein>
<dbReference type="PANTHER" id="PTHR12213">
    <property type="entry name" value="CORRINOID ADENOSYLTRANSFERASE"/>
    <property type="match status" value="1"/>
</dbReference>
<evidence type="ECO:0000256" key="4">
    <source>
        <dbReference type="RuleBase" id="RU366026"/>
    </source>
</evidence>
<keyword evidence="7" id="KW-1185">Reference proteome</keyword>
<comment type="catalytic activity">
    <reaction evidence="4">
        <text>2 cob(II)alamin + reduced [electron-transfer flavoprotein] + 2 ATP = 2 adenosylcob(III)alamin + 2 triphosphate + oxidized [electron-transfer flavoprotein] + 3 H(+)</text>
        <dbReference type="Rhea" id="RHEA:28671"/>
        <dbReference type="Rhea" id="RHEA-COMP:10685"/>
        <dbReference type="Rhea" id="RHEA-COMP:10686"/>
        <dbReference type="ChEBI" id="CHEBI:15378"/>
        <dbReference type="ChEBI" id="CHEBI:16304"/>
        <dbReference type="ChEBI" id="CHEBI:18036"/>
        <dbReference type="ChEBI" id="CHEBI:18408"/>
        <dbReference type="ChEBI" id="CHEBI:30616"/>
        <dbReference type="ChEBI" id="CHEBI:57692"/>
        <dbReference type="ChEBI" id="CHEBI:58307"/>
        <dbReference type="EC" id="2.5.1.17"/>
    </reaction>
</comment>
<evidence type="ECO:0000259" key="5">
    <source>
        <dbReference type="Pfam" id="PF01923"/>
    </source>
</evidence>
<comment type="pathway">
    <text evidence="4">Cofactor biosynthesis; adenosylcobalamin biosynthesis; adenosylcobalamin from cob(II)yrinate a,c-diamide: step 2/7.</text>
</comment>
<dbReference type="SUPFAM" id="SSF89028">
    <property type="entry name" value="Cobalamin adenosyltransferase-like"/>
    <property type="match status" value="1"/>
</dbReference>
<sequence length="186" mass="19766">MVKLDRIVTRGGDGGETSLADGSRLRKDAARIQVFGALDEANAAIGALRVVCADRPSIDRILARIQNDLFDLGADLATPGIDRPGPKLTETYLLALDDAVAALNVSLAPLRSFVLPGGTEAASRAHLARAVARRAERDLVALAAAEPVSPVLVPYMNRLSDFLFVLARSLNDDGRTDILWVPGGTR</sequence>
<keyword evidence="3 4" id="KW-0067">ATP-binding</keyword>
<feature type="domain" description="Cobalamin adenosyltransferase-like" evidence="5">
    <location>
        <begin position="7"/>
        <end position="169"/>
    </location>
</feature>
<dbReference type="Gene3D" id="1.20.1200.10">
    <property type="entry name" value="Cobalamin adenosyltransferase-like"/>
    <property type="match status" value="1"/>
</dbReference>
<evidence type="ECO:0000256" key="1">
    <source>
        <dbReference type="ARBA" id="ARBA00022679"/>
    </source>
</evidence>
<evidence type="ECO:0000256" key="3">
    <source>
        <dbReference type="ARBA" id="ARBA00022840"/>
    </source>
</evidence>
<evidence type="ECO:0000313" key="7">
    <source>
        <dbReference type="Proteomes" id="UP001521209"/>
    </source>
</evidence>
<dbReference type="InterPro" id="IPR036451">
    <property type="entry name" value="CblAdoTrfase-like_sf"/>
</dbReference>
<gene>
    <name evidence="6" type="ORF">L2A60_04015</name>
</gene>
<dbReference type="PANTHER" id="PTHR12213:SF0">
    <property type="entry name" value="CORRINOID ADENOSYLTRANSFERASE MMAB"/>
    <property type="match status" value="1"/>
</dbReference>
<dbReference type="Proteomes" id="UP001521209">
    <property type="component" value="Unassembled WGS sequence"/>
</dbReference>
<dbReference type="InterPro" id="IPR029499">
    <property type="entry name" value="PduO-typ"/>
</dbReference>